<sequence>MTVGAIFGVGITSIIVSALAYLVGISLKRSRLSYLIALVLTLKIALINGELFLFLSVPISLIFIFAIDRVFGNKKSILIFYI</sequence>
<dbReference type="EMBL" id="JAVDQH010000003">
    <property type="protein sequence ID" value="MDR6242985.1"/>
    <property type="molecule type" value="Genomic_DNA"/>
</dbReference>
<evidence type="ECO:0000313" key="2">
    <source>
        <dbReference type="EMBL" id="MDR6242985.1"/>
    </source>
</evidence>
<dbReference type="RefSeq" id="WP_188775540.1">
    <property type="nucleotide sequence ID" value="NZ_BMMB01000004.1"/>
</dbReference>
<feature type="transmembrane region" description="Helical" evidence="1">
    <location>
        <begin position="53"/>
        <end position="71"/>
    </location>
</feature>
<keyword evidence="1" id="KW-0472">Membrane</keyword>
<accession>A0ABU1IUQ6</accession>
<feature type="transmembrane region" description="Helical" evidence="1">
    <location>
        <begin position="6"/>
        <end position="25"/>
    </location>
</feature>
<protein>
    <submittedName>
        <fullName evidence="2">Uncharacterized protein</fullName>
    </submittedName>
</protein>
<evidence type="ECO:0000256" key="1">
    <source>
        <dbReference type="SAM" id="Phobius"/>
    </source>
</evidence>
<keyword evidence="1" id="KW-0812">Transmembrane</keyword>
<proteinExistence type="predicted"/>
<evidence type="ECO:0000313" key="3">
    <source>
        <dbReference type="Proteomes" id="UP001185028"/>
    </source>
</evidence>
<keyword evidence="3" id="KW-1185">Reference proteome</keyword>
<comment type="caution">
    <text evidence="2">The sequence shown here is derived from an EMBL/GenBank/DDBJ whole genome shotgun (WGS) entry which is preliminary data.</text>
</comment>
<dbReference type="Proteomes" id="UP001185028">
    <property type="component" value="Unassembled WGS sequence"/>
</dbReference>
<keyword evidence="1" id="KW-1133">Transmembrane helix</keyword>
<name>A0ABU1IUQ6_9BACL</name>
<organism evidence="2 3">
    <name type="scientific">Paenibacillus hunanensis</name>
    <dbReference type="NCBI Taxonomy" id="539262"/>
    <lineage>
        <taxon>Bacteria</taxon>
        <taxon>Bacillati</taxon>
        <taxon>Bacillota</taxon>
        <taxon>Bacilli</taxon>
        <taxon>Bacillales</taxon>
        <taxon>Paenibacillaceae</taxon>
        <taxon>Paenibacillus</taxon>
    </lineage>
</organism>
<gene>
    <name evidence="2" type="ORF">JOC58_000870</name>
</gene>
<reference evidence="2 3" key="1">
    <citation type="submission" date="2023-07" db="EMBL/GenBank/DDBJ databases">
        <title>Genomic Encyclopedia of Type Strains, Phase IV (KMG-IV): sequencing the most valuable type-strain genomes for metagenomic binning, comparative biology and taxonomic classification.</title>
        <authorList>
            <person name="Goeker M."/>
        </authorList>
    </citation>
    <scope>NUCLEOTIDE SEQUENCE [LARGE SCALE GENOMIC DNA]</scope>
    <source>
        <strain evidence="2 3">DSM 22170</strain>
    </source>
</reference>